<evidence type="ECO:0000256" key="3">
    <source>
        <dbReference type="PROSITE-ProRule" id="PRU00023"/>
    </source>
</evidence>
<dbReference type="Proteomes" id="UP000199657">
    <property type="component" value="Unassembled WGS sequence"/>
</dbReference>
<name>A0A1H8VTY8_9GAMM</name>
<sequence>MIEHSDGDDRLYDKSIIYYAAIRGDASKIAEWTEDADWSDLDPEIMSGAVIAGHPDVVSALLESGASPDWQDATGMTPLLAAASCKRHEIMTLLIQAGADLQKPNEDGLDPMLQAITLRDGKAVKLLLDAGFDLHQSELENGYTPMDVALMAEDEQVIDRLSEHLR</sequence>
<feature type="repeat" description="ANK" evidence="3">
    <location>
        <begin position="74"/>
        <end position="106"/>
    </location>
</feature>
<dbReference type="EMBL" id="FOEG01000015">
    <property type="protein sequence ID" value="SEP18760.1"/>
    <property type="molecule type" value="Genomic_DNA"/>
</dbReference>
<dbReference type="Gene3D" id="1.25.40.20">
    <property type="entry name" value="Ankyrin repeat-containing domain"/>
    <property type="match status" value="1"/>
</dbReference>
<organism evidence="4 5">
    <name type="scientific">Aquisalimonas asiatica</name>
    <dbReference type="NCBI Taxonomy" id="406100"/>
    <lineage>
        <taxon>Bacteria</taxon>
        <taxon>Pseudomonadati</taxon>
        <taxon>Pseudomonadota</taxon>
        <taxon>Gammaproteobacteria</taxon>
        <taxon>Chromatiales</taxon>
        <taxon>Ectothiorhodospiraceae</taxon>
        <taxon>Aquisalimonas</taxon>
    </lineage>
</organism>
<proteinExistence type="predicted"/>
<dbReference type="AlphaFoldDB" id="A0A1H8VTY8"/>
<dbReference type="STRING" id="406100.SAMN04488052_11533"/>
<dbReference type="PANTHER" id="PTHR24198:SF165">
    <property type="entry name" value="ANKYRIN REPEAT-CONTAINING PROTEIN-RELATED"/>
    <property type="match status" value="1"/>
</dbReference>
<evidence type="ECO:0000256" key="1">
    <source>
        <dbReference type="ARBA" id="ARBA00022737"/>
    </source>
</evidence>
<keyword evidence="2 3" id="KW-0040">ANK repeat</keyword>
<dbReference type="PROSITE" id="PS50088">
    <property type="entry name" value="ANK_REPEAT"/>
    <property type="match status" value="1"/>
</dbReference>
<protein>
    <submittedName>
        <fullName evidence="4">Ankyrin repeat</fullName>
    </submittedName>
</protein>
<accession>A0A1H8VTY8</accession>
<keyword evidence="1" id="KW-0677">Repeat</keyword>
<dbReference type="Pfam" id="PF12796">
    <property type="entry name" value="Ank_2"/>
    <property type="match status" value="1"/>
</dbReference>
<evidence type="ECO:0000313" key="4">
    <source>
        <dbReference type="EMBL" id="SEP18760.1"/>
    </source>
</evidence>
<evidence type="ECO:0000313" key="5">
    <source>
        <dbReference type="Proteomes" id="UP000199657"/>
    </source>
</evidence>
<gene>
    <name evidence="4" type="ORF">SAMN04488052_11533</name>
</gene>
<dbReference type="PANTHER" id="PTHR24198">
    <property type="entry name" value="ANKYRIN REPEAT AND PROTEIN KINASE DOMAIN-CONTAINING PROTEIN"/>
    <property type="match status" value="1"/>
</dbReference>
<dbReference type="SUPFAM" id="SSF48403">
    <property type="entry name" value="Ankyrin repeat"/>
    <property type="match status" value="1"/>
</dbReference>
<dbReference type="PROSITE" id="PS50297">
    <property type="entry name" value="ANK_REP_REGION"/>
    <property type="match status" value="1"/>
</dbReference>
<reference evidence="4 5" key="1">
    <citation type="submission" date="2016-10" db="EMBL/GenBank/DDBJ databases">
        <authorList>
            <person name="de Groot N.N."/>
        </authorList>
    </citation>
    <scope>NUCLEOTIDE SEQUENCE [LARGE SCALE GENOMIC DNA]</scope>
    <source>
        <strain evidence="4 5">CGMCC 1.6291</strain>
    </source>
</reference>
<dbReference type="GO" id="GO:0005737">
    <property type="term" value="C:cytoplasm"/>
    <property type="evidence" value="ECO:0007669"/>
    <property type="project" value="TreeGrafter"/>
</dbReference>
<keyword evidence="5" id="KW-1185">Reference proteome</keyword>
<evidence type="ECO:0000256" key="2">
    <source>
        <dbReference type="ARBA" id="ARBA00023043"/>
    </source>
</evidence>
<dbReference type="SMART" id="SM00248">
    <property type="entry name" value="ANK"/>
    <property type="match status" value="3"/>
</dbReference>
<dbReference type="InterPro" id="IPR036770">
    <property type="entry name" value="Ankyrin_rpt-contain_sf"/>
</dbReference>
<dbReference type="RefSeq" id="WP_171909993.1">
    <property type="nucleotide sequence ID" value="NZ_FOEG01000015.1"/>
</dbReference>
<dbReference type="InterPro" id="IPR002110">
    <property type="entry name" value="Ankyrin_rpt"/>
</dbReference>